<feature type="compositionally biased region" description="Low complexity" evidence="1">
    <location>
        <begin position="1125"/>
        <end position="1135"/>
    </location>
</feature>
<dbReference type="VEuPathDB" id="ToxoDB:BESB_074610"/>
<feature type="compositionally biased region" description="Polar residues" evidence="1">
    <location>
        <begin position="3288"/>
        <end position="3300"/>
    </location>
</feature>
<feature type="compositionally biased region" description="Low complexity" evidence="1">
    <location>
        <begin position="2094"/>
        <end position="2112"/>
    </location>
</feature>
<feature type="region of interest" description="Disordered" evidence="1">
    <location>
        <begin position="1659"/>
        <end position="1688"/>
    </location>
</feature>
<feature type="region of interest" description="Disordered" evidence="1">
    <location>
        <begin position="3950"/>
        <end position="3979"/>
    </location>
</feature>
<feature type="region of interest" description="Disordered" evidence="1">
    <location>
        <begin position="2593"/>
        <end position="2649"/>
    </location>
</feature>
<keyword evidence="3" id="KW-1185">Reference proteome</keyword>
<feature type="compositionally biased region" description="Low complexity" evidence="1">
    <location>
        <begin position="3115"/>
        <end position="3130"/>
    </location>
</feature>
<feature type="compositionally biased region" description="Low complexity" evidence="1">
    <location>
        <begin position="1407"/>
        <end position="1420"/>
    </location>
</feature>
<feature type="compositionally biased region" description="Low complexity" evidence="1">
    <location>
        <begin position="1779"/>
        <end position="1788"/>
    </location>
</feature>
<feature type="compositionally biased region" description="Basic and acidic residues" evidence="1">
    <location>
        <begin position="606"/>
        <end position="622"/>
    </location>
</feature>
<feature type="region of interest" description="Disordered" evidence="1">
    <location>
        <begin position="4088"/>
        <end position="4165"/>
    </location>
</feature>
<proteinExistence type="predicted"/>
<feature type="region of interest" description="Disordered" evidence="1">
    <location>
        <begin position="3577"/>
        <end position="3608"/>
    </location>
</feature>
<feature type="region of interest" description="Disordered" evidence="1">
    <location>
        <begin position="4738"/>
        <end position="4767"/>
    </location>
</feature>
<feature type="compositionally biased region" description="Basic and acidic residues" evidence="1">
    <location>
        <begin position="4752"/>
        <end position="4767"/>
    </location>
</feature>
<feature type="compositionally biased region" description="Low complexity" evidence="1">
    <location>
        <begin position="917"/>
        <end position="928"/>
    </location>
</feature>
<feature type="region of interest" description="Disordered" evidence="1">
    <location>
        <begin position="378"/>
        <end position="439"/>
    </location>
</feature>
<sequence>MLASFLVSRLNAALSSVFHTIERDQLSISLLAGELCLENLRFKEDSLLPFSFPVQVTYGCVRFVRLKVNFLRLLSRPVTIEAKDILGILTTLPASEWSVEVEEENWRNSKQLLLLSDEWLTFLREGDTGEGSSFLARLLAALIKRTELFATRVELRLEEAEIRHDGCFFAVGWRAERIHTLLCEEETDLSTFSNGIPSHAPVKPSTACSVCSSPANLTTRETVVPSSRSSPSPRARSSPEASTAEPSSAEAVPPSLESVEYSVSPCFDSATGRQTRRTNEVIRDNDVPRSVRAGDATDGGPTQNGEGPAQPLHDSLPDGTHAQARARARCRDSAPSRAPAVPNVPGETGSGDADPPYSSCGSIWRRLGAALLPGRPANSPLPSAASSLSSSASASGSPSLHRASDGGRDPCLARLPPRPCFLPQSENASPPRLRGSDTRQYDGQYADFAEACVEPPRAPPWLHSRSPPSSSVHSMNSQKLCDSASSHCPQCFAESPSGNRSVTSARAETVPDGADVRNHRTASRLCLLSSSQAYFKKIEFVHSAIYLDQLTSSGPLSPWLPHPAAYRRHLFSQGVSSATREPRRTSLPLGSPHPFPIPSTGLTPRIRGDSERLETGSEDGPREATFTPCDIEAPHAGDGITSPAPRPPLPSPRPRRRPADVTGQALSELDGDEGGGRQTHRMEERARLPVGIELTASDASHGSPFDSTEIRRLSAPAPRMRRRGRRSDQRPRRGEKPSPLDEAGRRHDDQDLAVSPSSAASSTVRSAVGRDPGDVTSLYDLVSLDDMFCKSEESAPHHAYIFRPGRIELYLRLVLTPKQGVHSCPLLSDRSFPRPLRPSVGPRSPKALLSSAAPAGCSPSFSPCGWNLSSSAIPLLDRLQRTTAWFTDSTRRNTDNDDVPYRDPGRHTRGEGRPRTGAAAQAWGDQDQQDVVRVQRGDSLCPSFSQKEDSVCFASLEKALFASQSPDAERILAEGGSPFASTAVKEPPYLPPCGMLRLPARAGGSEHRRGGREQTRPSRDTGVFTWPQSPRVSSSSPRDRVRPGRRFSEHVHAADSEAMSSSLPKLRRAASLRQDGDNALRVRHASSVACTAWENGWSSADSLRNSRQGAVRGSRTLHNADDGVSSPPAGAGSASERQGQTRDSETDGRDRGEDLFAPVLLSQGHSVYAEEEDNSLPSLSLTFVVPSCTLTLRRDQVTSIFQWIQYTIVLYSDLVYGAVADHMKRKPSVEEQDAYTAAWRRHLLTKSGGLPTVYSTCRAEPAEARRQQPNPVIADSPLSPPAVLASSAESSTAASCPSWSLLTEEASRAEAARRDEQTLKNFEEKFWVDEIIPLRHLALASLKKASERQRHRLEGGWGALAFTTLKRDEGFLSFVDSAQLSLSRSDCDTRMRNERVRRASSREGALPFPSVSSVPEGSPSATVERREERRQEESVPRPLFAQDGAATVLAGADDSRRRHLCDSLRRGGGREGAFSASEHEGQMHKAHRGCQREADGSRDVGNTSSDVMPDCLLVPRTFARGRVPNCRAEEALCLHTDAPGGDRVSERHGGRQIVVTGSDGRELIFERTMYTTEILHGGQTHYVSNGYHRHSSLFSSAPLSTPFASPPSSCLPGCPPPTKERTDSQSDANCQSAPSTFLRASFTPRPACDARRSAHTSSLNHIGHHSESPYVSRSCQVNAPSPARDASPAHVVADNGVATSGFAFIGADLNPLDLAEEEWDESAVREDVLRNIESLQSGRFTKSTLVAFVFKDVRLRLWSSSSSSPHSDAGARGSRRARGTTTAGSRSAFLNGQRTQPDAGDGDQMPPPPTLASRRRREGAASEEERRRTGERTAWNAVWGAAVRERTTFHRQRGEAEDTRRRQTLSGDDHCLLLTCDELYFHRLNWADGRGSSALFCERISVVDRFSSSLPCQVVRSYAPPSRPGECTATCGNGWSLSANRVPPAACQSSLSSIRVPHYTAQPEAWTPPHLSSACGDSSSSSCSAPLSPAGACSSAASLAHRNRSVPSPRCAARTSSSSALSSCELLRGPSSFFSASCSYSPRPAQARWKLPRGSPATDGAIVGGSRSGRAPAACEGSIDSEDWRTPALGQGETSSATKSLSGSSTGQQLQSRATATSDADQPRLQSAAQTGRCSLRGVVGPGSAAAAVDGLWRHPTGDTHACGVRYSAATHSSTAFEESHAPLPHPGSSGSSPLQSCGCLGDGQQLGAPQPFGSPCRCRNVSRTTPPRQYAWIRVEQVSRRLPTHPDLVVYGEMCGPVTITVSPLAVSSAISAVTQALEPVERAYVLSRAKGRVQEAIRKSEIFMAELADQLYRADVCITLKSPLRLLVPLCAQKEAAQKQLSPTHRRGRREESTLEADGPIDGISVCDPNVSPRQELRDAHSNANARAISPASLWPYSPPRGGGRRDRRRIGAAAASLGVDAAGESDPQEAVVRGWKGATADTVDTRKWARRRKSQRESGSVRHQPATGADSPPSSLPGARKQRENARNREVGANELYDALLFDFGVIVIDSQIRVPQCDLVHDEGGMLLLRAAAPGTEPLVPSRSLLRPSPHARPIRPPARASSHHVPGSSADSTKTVQKFSVSFCRSPSSLASPSVTPPPQEAARNIPPANHSPPLSSKDGSRKQEGTGPPHVSSSASALPSSSPSWSKDFSPCSSYRLPPPSSPSLRASICPPYDRYAVLCSGWSTSRVHSFLAFMEQTAECACAVCCFHASHKCFCVRSRNESSCTPPRRRVAENRDDAAGAWRPDDTHFTFLSGAGGHACPGLRGWCRSQVGGGTGERESEDDVAQERRRTPLASPSPCRYFYATPAREVKAPARSPGMAQDPGYRIREERAYRGNGNKAGDAKSSRPESRYPKKTEDDTDAGNREDTGQDRARDSRSGTYILHPLSFRMCGDICHLGGDAVDSLRLPKFRLLVQDDSASGVFVELADDDVRQLSKLYRECLQALQLSSCASTHTRTDVPAAHAQGTATPLRYGGSRRCLAVVDGNVRPVYTSKLQTRDTDARLGLFPLEHTRGHRPACHWSKSHAISRSCSAPHEGGSTWSDSAAPAKANMDREAVAPLFLTLKSDAALEDRRGNRRPILPSFHKLPRLSSASPLPPRAAGEESDSSRLSLQSQSSSASSLDSHPHRGERCAPPVVHSCRATYSSPTLEDETPPQRPQGRQQSRRRSLSGRNQHEPHYLQSMLKPLLKTGQRRRCSSGDLLTKDSWRDWERVGTPYQEDQGRPAMHVAPACDACLSDRRFPPLVDTRGRENSSFFQMLSLMVHRAFIRRRHDEGDVSVSPPVTLSHVGSSLSRRPETPEQRRISRLTRMFSLLSDRPGVRNSRLFKTLHSSSLSDDRSSVLRSSTEGSRLLGGEAADRPSPRPNDEADSACLPRFSVFTGTHRPERRHGGTLRFLESVSARQEGLSGGRYRGMDSASQSGAVRTLSAGPPGSEAMHKQREPDRRGGQKREDMRHLGEEAADYRLNRHTRASQYESSRDADMGYSVSDRESHMLEAAGLEGVVPARNLPRQVASAADGRAATPLPSRTTPVFEEVADSEGKAEFWVSSPRQKRLRTTSDAERLVKMERTVTRRSSRAKALTVSGGGTDADEDTSAEGERRVLRGRCPLEKLLQYREEGGSRTGEKDRQWNVHFFRGQSDDDFWQNRQRHKRRRRTRRTRSEGDNDKLSLEPAPQRASLGAYREGPPFSPSAMGDAFRRVVAKDGPVGKPASDQNRGHCSSPPGVCTDSASSSPRGLVSAEVQFELSRLTIVVLWNAEGCRSVARRHFSATPGEARSASSKSQVKHERAKEDDGDTQQQQTTPTAEDDRCSRKRRAPGNACVALDYNGLRQVSTANVLKRSDLLSRLPRALEQDNCHTSPRRVACQALVEDRDGACWSGRGGTEYDLSGRSTSYGVDSEADADEARARARFSASAASGEGVPLFRQCHDGLASSVESPGRCASLGADAHSSTDPSTHCETDSPAGTDTSRSCSLHPRCCACCRDVAAGHERQKGHGLSLFPGTGRQLCVGISIVNVRAAARSGLSSSRDARVIDVASLGEGAVVGSTRCVYRCSAGTVSLIVPQSPDSPRRPGLLHVCRTAVAQHPERESRTRREGTKAADAGEGARAPSSAIREGTGAVSGGDRSSQMWSPASAVVHRGAKAESTADTSSEHDREQQRWSRYQYDEANVTQGHLPEAGQTNPDCGLSEGVTAHAAPGSLIQSICSKRRRRSSSSQSWVACKQETSSEHDRRGRCVQNDVRPLRTDITAQEQTRVAPTANDSGLCAARPACHTRSQGRKECRDTMERDWRDEPSEPWWWRCHTVFMLHAIRREDKVDPSLSLLPAPPPALVSLCERLAPFLPPRSLQGEQENRVPASDNTNSDAGLSTFSSTSKLPEEQGEWTPRRSSSRARLGFAQVPQGVAGGGQPSRQGDATMWTGCEMAEVRRRNDALNGDTVERYLVASETAKRASFLAATSVPLFPASTCRPACGGGSTSSRTVSSRGRDNSALFPNLASGCGLHWRRAFPPLVPCFPGQYVLRRELHPFSRLEISRQATAGPAAHTVWIASPCREMAEREDGDNKILVVEEEEGEEWNTTEVVIVNTVLGLRWVVTSREAALLAHETRRRGTQYLSLLADEGGRRSSVLRQQPASRNIDHERPLASREPDPTRLAVIGDASSNRLRPRFSSAPPGRPAMIMEPNGERYKAHGEQDKPDLQLDGDICFKSLQHSLSLVIQPYRILMDWEAAGNMVGKSEKKTGRKKKTGKRIEHKAEAHKRWGTL</sequence>
<feature type="region of interest" description="Disordered" evidence="1">
    <location>
        <begin position="4351"/>
        <end position="4397"/>
    </location>
</feature>
<comment type="caution">
    <text evidence="2">The sequence shown here is derived from an EMBL/GenBank/DDBJ whole genome shotgun (WGS) entry which is preliminary data.</text>
</comment>
<feature type="compositionally biased region" description="Polar residues" evidence="1">
    <location>
        <begin position="4363"/>
        <end position="4380"/>
    </location>
</feature>
<dbReference type="RefSeq" id="XP_029218318.1">
    <property type="nucleotide sequence ID" value="XM_029365834.1"/>
</dbReference>
<feature type="compositionally biased region" description="Basic and acidic residues" evidence="1">
    <location>
        <begin position="3363"/>
        <end position="3373"/>
    </location>
</feature>
<feature type="compositionally biased region" description="Basic and acidic residues" evidence="1">
    <location>
        <begin position="2848"/>
        <end position="2884"/>
    </location>
</feature>
<dbReference type="GeneID" id="40312387"/>
<feature type="region of interest" description="Disordered" evidence="1">
    <location>
        <begin position="3283"/>
        <end position="3308"/>
    </location>
</feature>
<feature type="compositionally biased region" description="Low complexity" evidence="1">
    <location>
        <begin position="380"/>
        <end position="400"/>
    </location>
</feature>
<feature type="compositionally biased region" description="Basic residues" evidence="1">
    <location>
        <begin position="3653"/>
        <end position="3664"/>
    </location>
</feature>
<feature type="region of interest" description="Disordered" evidence="1">
    <location>
        <begin position="3773"/>
        <end position="3819"/>
    </location>
</feature>
<feature type="compositionally biased region" description="Basic and acidic residues" evidence="1">
    <location>
        <begin position="726"/>
        <end position="750"/>
    </location>
</feature>
<feature type="region of interest" description="Disordered" evidence="1">
    <location>
        <begin position="999"/>
        <end position="1045"/>
    </location>
</feature>
<dbReference type="EMBL" id="NWUJ01000007">
    <property type="protein sequence ID" value="PFH34309.1"/>
    <property type="molecule type" value="Genomic_DNA"/>
</dbReference>
<dbReference type="STRING" id="94643.A0A2A9M8S4"/>
<feature type="compositionally biased region" description="Polar residues" evidence="1">
    <location>
        <begin position="3955"/>
        <end position="3978"/>
    </location>
</feature>
<feature type="region of interest" description="Disordered" evidence="1">
    <location>
        <begin position="2176"/>
        <end position="2196"/>
    </location>
</feature>
<feature type="compositionally biased region" description="Basic and acidic residues" evidence="1">
    <location>
        <begin position="4156"/>
        <end position="4165"/>
    </location>
</feature>
<feature type="region of interest" description="Disordered" evidence="1">
    <location>
        <begin position="2446"/>
        <end position="2490"/>
    </location>
</feature>
<feature type="region of interest" description="Disordered" evidence="1">
    <location>
        <begin position="3085"/>
        <end position="3186"/>
    </location>
</feature>
<feature type="region of interest" description="Disordered" evidence="1">
    <location>
        <begin position="1606"/>
        <end position="1632"/>
    </location>
</feature>
<feature type="compositionally biased region" description="Basic and acidic residues" evidence="1">
    <location>
        <begin position="1423"/>
        <end position="1435"/>
    </location>
</feature>
<feature type="region of interest" description="Disordered" evidence="1">
    <location>
        <begin position="3413"/>
        <end position="3459"/>
    </location>
</feature>
<feature type="compositionally biased region" description="Polar residues" evidence="1">
    <location>
        <begin position="2113"/>
        <end position="2133"/>
    </location>
</feature>
<accession>A0A2A9M8S4</accession>
<dbReference type="OrthoDB" id="295668at2759"/>
<feature type="region of interest" description="Disordered" evidence="1">
    <location>
        <begin position="3343"/>
        <end position="3379"/>
    </location>
</feature>
<feature type="compositionally biased region" description="Polar residues" evidence="1">
    <location>
        <begin position="1669"/>
        <end position="1679"/>
    </location>
</feature>
<reference evidence="2 3" key="1">
    <citation type="submission" date="2017-09" db="EMBL/GenBank/DDBJ databases">
        <title>Genome sequencing of Besnoitia besnoiti strain Bb-Ger1.</title>
        <authorList>
            <person name="Schares G."/>
            <person name="Venepally P."/>
            <person name="Lorenzi H.A."/>
        </authorList>
    </citation>
    <scope>NUCLEOTIDE SEQUENCE [LARGE SCALE GENOMIC DNA]</scope>
    <source>
        <strain evidence="2 3">Bb-Ger1</strain>
    </source>
</reference>
<feature type="region of interest" description="Disordered" evidence="1">
    <location>
        <begin position="1393"/>
        <end position="1444"/>
    </location>
</feature>
<feature type="region of interest" description="Disordered" evidence="1">
    <location>
        <begin position="575"/>
        <end position="683"/>
    </location>
</feature>
<feature type="region of interest" description="Disordered" evidence="1">
    <location>
        <begin position="457"/>
        <end position="476"/>
    </location>
</feature>
<protein>
    <submittedName>
        <fullName evidence="2">Uncharacterized protein</fullName>
    </submittedName>
</protein>
<feature type="compositionally biased region" description="Basic and acidic residues" evidence="1">
    <location>
        <begin position="277"/>
        <end position="289"/>
    </location>
</feature>
<feature type="compositionally biased region" description="Basic and acidic residues" evidence="1">
    <location>
        <begin position="3665"/>
        <end position="3675"/>
    </location>
</feature>
<feature type="compositionally biased region" description="Low complexity" evidence="1">
    <location>
        <begin position="460"/>
        <end position="476"/>
    </location>
</feature>
<feature type="compositionally biased region" description="Low complexity" evidence="1">
    <location>
        <begin position="219"/>
        <end position="255"/>
    </location>
</feature>
<feature type="compositionally biased region" description="Basic and acidic residues" evidence="1">
    <location>
        <begin position="1818"/>
        <end position="1831"/>
    </location>
</feature>
<feature type="compositionally biased region" description="Basic and acidic residues" evidence="1">
    <location>
        <begin position="4640"/>
        <end position="4652"/>
    </location>
</feature>
<evidence type="ECO:0000256" key="1">
    <source>
        <dbReference type="SAM" id="MobiDB-lite"/>
    </source>
</evidence>
<feature type="region of interest" description="Disordered" evidence="1">
    <location>
        <begin position="219"/>
        <end position="357"/>
    </location>
</feature>
<feature type="region of interest" description="Disordered" evidence="1">
    <location>
        <begin position="2340"/>
        <end position="2366"/>
    </location>
</feature>
<feature type="region of interest" description="Disordered" evidence="1">
    <location>
        <begin position="889"/>
        <end position="928"/>
    </location>
</feature>
<feature type="compositionally biased region" description="Basic and acidic residues" evidence="1">
    <location>
        <begin position="1139"/>
        <end position="1152"/>
    </location>
</feature>
<dbReference type="Proteomes" id="UP000224006">
    <property type="component" value="Unassembled WGS sequence"/>
</dbReference>
<evidence type="ECO:0000313" key="2">
    <source>
        <dbReference type="EMBL" id="PFH34309.1"/>
    </source>
</evidence>
<feature type="compositionally biased region" description="Low complexity" evidence="1">
    <location>
        <begin position="1027"/>
        <end position="1036"/>
    </location>
</feature>
<feature type="compositionally biased region" description="Basic and acidic residues" evidence="1">
    <location>
        <begin position="889"/>
        <end position="914"/>
    </location>
</feature>
<feature type="region of interest" description="Disordered" evidence="1">
    <location>
        <begin position="2778"/>
        <end position="2885"/>
    </location>
</feature>
<feature type="region of interest" description="Disordered" evidence="1">
    <location>
        <begin position="1100"/>
        <end position="1152"/>
    </location>
</feature>
<gene>
    <name evidence="2" type="ORF">BESB_074610</name>
</gene>
<evidence type="ECO:0000313" key="3">
    <source>
        <dbReference type="Proteomes" id="UP000224006"/>
    </source>
</evidence>
<feature type="region of interest" description="Disordered" evidence="1">
    <location>
        <begin position="695"/>
        <end position="770"/>
    </location>
</feature>
<feature type="compositionally biased region" description="Basic and acidic residues" evidence="1">
    <location>
        <begin position="1004"/>
        <end position="1019"/>
    </location>
</feature>
<dbReference type="KEGG" id="bbes:BESB_074610"/>
<feature type="compositionally biased region" description="Low complexity" evidence="1">
    <location>
        <begin position="753"/>
        <end position="767"/>
    </location>
</feature>
<feature type="region of interest" description="Disordered" evidence="1">
    <location>
        <begin position="1760"/>
        <end position="1831"/>
    </location>
</feature>
<feature type="region of interest" description="Disordered" evidence="1">
    <location>
        <begin position="3651"/>
        <end position="3740"/>
    </location>
</feature>
<feature type="compositionally biased region" description="Low complexity" evidence="1">
    <location>
        <begin position="2187"/>
        <end position="2196"/>
    </location>
</feature>
<feature type="region of interest" description="Disordered" evidence="1">
    <location>
        <begin position="2542"/>
        <end position="2578"/>
    </location>
</feature>
<feature type="region of interest" description="Disordered" evidence="1">
    <location>
        <begin position="4628"/>
        <end position="4652"/>
    </location>
</feature>
<name>A0A2A9M8S4_BESBE</name>
<organism evidence="2 3">
    <name type="scientific">Besnoitia besnoiti</name>
    <name type="common">Apicomplexan protozoan</name>
    <dbReference type="NCBI Taxonomy" id="94643"/>
    <lineage>
        <taxon>Eukaryota</taxon>
        <taxon>Sar</taxon>
        <taxon>Alveolata</taxon>
        <taxon>Apicomplexa</taxon>
        <taxon>Conoidasida</taxon>
        <taxon>Coccidia</taxon>
        <taxon>Eucoccidiorida</taxon>
        <taxon>Eimeriorina</taxon>
        <taxon>Sarcocystidae</taxon>
        <taxon>Besnoitia</taxon>
    </lineage>
</organism>
<feature type="region of interest" description="Disordered" evidence="1">
    <location>
        <begin position="2046"/>
        <end position="2137"/>
    </location>
</feature>
<feature type="compositionally biased region" description="Basic and acidic residues" evidence="1">
    <location>
        <begin position="3442"/>
        <end position="3459"/>
    </location>
</feature>
<feature type="compositionally biased region" description="Basic and acidic residues" evidence="1">
    <location>
        <begin position="4091"/>
        <end position="4104"/>
    </location>
</feature>
<feature type="compositionally biased region" description="Low complexity" evidence="1">
    <location>
        <begin position="2634"/>
        <end position="2649"/>
    </location>
</feature>